<keyword evidence="3" id="KW-1185">Reference proteome</keyword>
<dbReference type="Proteomes" id="UP000077202">
    <property type="component" value="Unassembled WGS sequence"/>
</dbReference>
<sequence length="238" mass="27225">MGPCAGSDGDLLFEKNSVGLTRGEEFSYRPLFESGRQGTNGWKTIDYKHSKRRAIALGIMHILRPARTTYVTSWQVGFFKRILKGQRGITLPTSPVEEVRPEEGKKREAQLREKETECEVLQLNLEKESGRCAELEETCGGLRISNENAQKVTVDLMARLEKSREAYNAVVKRLEQLITTPERRDKMHVKELAKLEARRAVEFRIAEALRGKIEEAKTAEEDLRSKIEEIEEKCAKEF</sequence>
<gene>
    <name evidence="2" type="ORF">AXG93_2891s1110</name>
</gene>
<evidence type="ECO:0000313" key="2">
    <source>
        <dbReference type="EMBL" id="OAE34087.1"/>
    </source>
</evidence>
<protein>
    <submittedName>
        <fullName evidence="2">Uncharacterized protein</fullName>
    </submittedName>
</protein>
<proteinExistence type="predicted"/>
<dbReference type="AlphaFoldDB" id="A0A176WLP8"/>
<reference evidence="2" key="1">
    <citation type="submission" date="2016-03" db="EMBL/GenBank/DDBJ databases">
        <title>Mechanisms controlling the formation of the plant cell surface in tip-growing cells are functionally conserved among land plants.</title>
        <authorList>
            <person name="Honkanen S."/>
            <person name="Jones V.A."/>
            <person name="Morieri G."/>
            <person name="Champion C."/>
            <person name="Hetherington A.J."/>
            <person name="Kelly S."/>
            <person name="Saint-Marcoux D."/>
            <person name="Proust H."/>
            <person name="Prescott H."/>
            <person name="Dolan L."/>
        </authorList>
    </citation>
    <scope>NUCLEOTIDE SEQUENCE [LARGE SCALE GENOMIC DNA]</scope>
    <source>
        <tissue evidence="2">Whole gametophyte</tissue>
    </source>
</reference>
<feature type="coiled-coil region" evidence="1">
    <location>
        <begin position="206"/>
        <end position="236"/>
    </location>
</feature>
<organism evidence="2 3">
    <name type="scientific">Marchantia polymorpha subsp. ruderalis</name>
    <dbReference type="NCBI Taxonomy" id="1480154"/>
    <lineage>
        <taxon>Eukaryota</taxon>
        <taxon>Viridiplantae</taxon>
        <taxon>Streptophyta</taxon>
        <taxon>Embryophyta</taxon>
        <taxon>Marchantiophyta</taxon>
        <taxon>Marchantiopsida</taxon>
        <taxon>Marchantiidae</taxon>
        <taxon>Marchantiales</taxon>
        <taxon>Marchantiaceae</taxon>
        <taxon>Marchantia</taxon>
    </lineage>
</organism>
<feature type="coiled-coil region" evidence="1">
    <location>
        <begin position="106"/>
        <end position="177"/>
    </location>
</feature>
<keyword evidence="1" id="KW-0175">Coiled coil</keyword>
<evidence type="ECO:0000256" key="1">
    <source>
        <dbReference type="SAM" id="Coils"/>
    </source>
</evidence>
<evidence type="ECO:0000313" key="3">
    <source>
        <dbReference type="Proteomes" id="UP000077202"/>
    </source>
</evidence>
<accession>A0A176WLP8</accession>
<dbReference type="EMBL" id="LVLJ01000455">
    <property type="protein sequence ID" value="OAE34087.1"/>
    <property type="molecule type" value="Genomic_DNA"/>
</dbReference>
<name>A0A176WLP8_MARPO</name>
<comment type="caution">
    <text evidence="2">The sequence shown here is derived from an EMBL/GenBank/DDBJ whole genome shotgun (WGS) entry which is preliminary data.</text>
</comment>